<feature type="binding site" evidence="9">
    <location>
        <position position="156"/>
    </location>
    <ligand>
        <name>4-amino-2-methyl-5-(diphosphooxymethyl)pyrimidine</name>
        <dbReference type="ChEBI" id="CHEBI:57841"/>
    </ligand>
</feature>
<reference evidence="13 14" key="1">
    <citation type="submission" date="2023-08" db="EMBL/GenBank/DDBJ databases">
        <title>Alcaligenaceae gen. nov., a novel taxon isolated from the sludge of Yixing Pesticide Factory.</title>
        <authorList>
            <person name="Ruan L."/>
        </authorList>
    </citation>
    <scope>NUCLEOTIDE SEQUENCE [LARGE SCALE GENOMIC DNA]</scope>
    <source>
        <strain evidence="13 14">LG-2</strain>
    </source>
</reference>
<dbReference type="HAMAP" id="MF_00097">
    <property type="entry name" value="TMP_synthase"/>
    <property type="match status" value="1"/>
</dbReference>
<keyword evidence="4 9" id="KW-0460">Magnesium</keyword>
<dbReference type="NCBIfam" id="TIGR00693">
    <property type="entry name" value="thiE"/>
    <property type="match status" value="1"/>
</dbReference>
<evidence type="ECO:0000259" key="12">
    <source>
        <dbReference type="Pfam" id="PF02581"/>
    </source>
</evidence>
<comment type="similarity">
    <text evidence="9 10">Belongs to the thiamine-phosphate synthase family.</text>
</comment>
<keyword evidence="2 9" id="KW-0808">Transferase</keyword>
<feature type="binding site" evidence="9">
    <location>
        <position position="190"/>
    </location>
    <ligand>
        <name>2-[(2R,5Z)-2-carboxy-4-methylthiazol-5(2H)-ylidene]ethyl phosphate</name>
        <dbReference type="ChEBI" id="CHEBI:62899"/>
    </ligand>
</feature>
<comment type="function">
    <text evidence="9">Condenses 4-methyl-5-(beta-hydroxyethyl)thiazole monophosphate (THZ-P) and 2-methyl-4-amino-5-hydroxymethyl pyrimidine pyrophosphate (HMP-PP) to form thiamine monophosphate (TMP).</text>
</comment>
<feature type="binding site" evidence="9">
    <location>
        <position position="87"/>
    </location>
    <ligand>
        <name>4-amino-2-methyl-5-(diphosphooxymethyl)pyrimidine</name>
        <dbReference type="ChEBI" id="CHEBI:57841"/>
    </ligand>
</feature>
<name>A0ABU1D448_9BURK</name>
<evidence type="ECO:0000256" key="3">
    <source>
        <dbReference type="ARBA" id="ARBA00022723"/>
    </source>
</evidence>
<feature type="binding site" evidence="9">
    <location>
        <position position="88"/>
    </location>
    <ligand>
        <name>Mg(2+)</name>
        <dbReference type="ChEBI" id="CHEBI:18420"/>
    </ligand>
</feature>
<keyword evidence="14" id="KW-1185">Reference proteome</keyword>
<feature type="binding site" evidence="9">
    <location>
        <begin position="55"/>
        <end position="59"/>
    </location>
    <ligand>
        <name>4-amino-2-methyl-5-(diphosphooxymethyl)pyrimidine</name>
        <dbReference type="ChEBI" id="CHEBI:57841"/>
    </ligand>
</feature>
<evidence type="ECO:0000256" key="1">
    <source>
        <dbReference type="ARBA" id="ARBA00005165"/>
    </source>
</evidence>
<evidence type="ECO:0000313" key="13">
    <source>
        <dbReference type="EMBL" id="MDR4125157.1"/>
    </source>
</evidence>
<comment type="caution">
    <text evidence="13">The sequence shown here is derived from an EMBL/GenBank/DDBJ whole genome shotgun (WGS) entry which is preliminary data.</text>
</comment>
<proteinExistence type="inferred from homology"/>
<dbReference type="InterPro" id="IPR013785">
    <property type="entry name" value="Aldolase_TIM"/>
</dbReference>
<comment type="catalytic activity">
    <reaction evidence="6 9 10">
        <text>4-methyl-5-(2-phosphooxyethyl)-thiazole + 4-amino-2-methyl-5-(diphosphooxymethyl)pyrimidine + H(+) = thiamine phosphate + diphosphate</text>
        <dbReference type="Rhea" id="RHEA:22328"/>
        <dbReference type="ChEBI" id="CHEBI:15378"/>
        <dbReference type="ChEBI" id="CHEBI:33019"/>
        <dbReference type="ChEBI" id="CHEBI:37575"/>
        <dbReference type="ChEBI" id="CHEBI:57841"/>
        <dbReference type="ChEBI" id="CHEBI:58296"/>
        <dbReference type="EC" id="2.5.1.3"/>
    </reaction>
</comment>
<evidence type="ECO:0000256" key="8">
    <source>
        <dbReference type="ARBA" id="ARBA00047883"/>
    </source>
</evidence>
<comment type="catalytic activity">
    <reaction evidence="7 9 10">
        <text>2-(2-carboxy-4-methylthiazol-5-yl)ethyl phosphate + 4-amino-2-methyl-5-(diphosphooxymethyl)pyrimidine + 2 H(+) = thiamine phosphate + CO2 + diphosphate</text>
        <dbReference type="Rhea" id="RHEA:47848"/>
        <dbReference type="ChEBI" id="CHEBI:15378"/>
        <dbReference type="ChEBI" id="CHEBI:16526"/>
        <dbReference type="ChEBI" id="CHEBI:33019"/>
        <dbReference type="ChEBI" id="CHEBI:37575"/>
        <dbReference type="ChEBI" id="CHEBI:57841"/>
        <dbReference type="ChEBI" id="CHEBI:62890"/>
        <dbReference type="EC" id="2.5.1.3"/>
    </reaction>
</comment>
<dbReference type="Gene3D" id="3.20.20.70">
    <property type="entry name" value="Aldolase class I"/>
    <property type="match status" value="1"/>
</dbReference>
<evidence type="ECO:0000256" key="7">
    <source>
        <dbReference type="ARBA" id="ARBA00047851"/>
    </source>
</evidence>
<dbReference type="InterPro" id="IPR036206">
    <property type="entry name" value="ThiamineP_synth_sf"/>
</dbReference>
<comment type="cofactor">
    <cofactor evidence="9">
        <name>Mg(2+)</name>
        <dbReference type="ChEBI" id="CHEBI:18420"/>
    </cofactor>
    <text evidence="9">Binds 1 Mg(2+) ion per subunit.</text>
</comment>
<comment type="catalytic activity">
    <reaction evidence="8 9 10">
        <text>2-[(2R,5Z)-2-carboxy-4-methylthiazol-5(2H)-ylidene]ethyl phosphate + 4-amino-2-methyl-5-(diphosphooxymethyl)pyrimidine + 2 H(+) = thiamine phosphate + CO2 + diphosphate</text>
        <dbReference type="Rhea" id="RHEA:47844"/>
        <dbReference type="ChEBI" id="CHEBI:15378"/>
        <dbReference type="ChEBI" id="CHEBI:16526"/>
        <dbReference type="ChEBI" id="CHEBI:33019"/>
        <dbReference type="ChEBI" id="CHEBI:37575"/>
        <dbReference type="ChEBI" id="CHEBI:57841"/>
        <dbReference type="ChEBI" id="CHEBI:62899"/>
        <dbReference type="EC" id="2.5.1.3"/>
    </reaction>
</comment>
<comment type="caution">
    <text evidence="9">Lacks conserved residue(s) required for the propagation of feature annotation.</text>
</comment>
<dbReference type="InterPro" id="IPR022998">
    <property type="entry name" value="ThiamineP_synth_TenI"/>
</dbReference>
<dbReference type="PANTHER" id="PTHR20857:SF15">
    <property type="entry name" value="THIAMINE-PHOSPHATE SYNTHASE"/>
    <property type="match status" value="1"/>
</dbReference>
<evidence type="ECO:0000256" key="5">
    <source>
        <dbReference type="ARBA" id="ARBA00022977"/>
    </source>
</evidence>
<evidence type="ECO:0000256" key="9">
    <source>
        <dbReference type="HAMAP-Rule" id="MF_00097"/>
    </source>
</evidence>
<keyword evidence="3 9" id="KW-0479">Metal-binding</keyword>
<feature type="binding site" evidence="9">
    <location>
        <begin position="210"/>
        <end position="211"/>
    </location>
    <ligand>
        <name>2-[(2R,5Z)-2-carboxy-4-methylthiazol-5(2H)-ylidene]ethyl phosphate</name>
        <dbReference type="ChEBI" id="CHEBI:62899"/>
    </ligand>
</feature>
<sequence>MSLSSRQHHTARVASGPDALRFPRGLYGVSPDWSDTDRMLAALEAAAAGGMTAFQWRRKNVAPDAALEQARRVVQRCRELGIISIINDDWRLAALVDADGVHVGRDDGSLTDARLAIGPDRILGCSCYNDPALAEQALQADVDYIAFGALFPSGIKPEAVRALPEHLQQGRRLAESAGPGPRPAVVAIGGITPDNAAQAIAAGADSVAIISGVFLAADIEQAARRCAALFD</sequence>
<dbReference type="Pfam" id="PF02581">
    <property type="entry name" value="TMP-TENI"/>
    <property type="match status" value="1"/>
</dbReference>
<gene>
    <name evidence="9 13" type="primary">thiE</name>
    <name evidence="13" type="ORF">Q8947_04045</name>
</gene>
<protein>
    <recommendedName>
        <fullName evidence="9">Thiamine-phosphate synthase</fullName>
        <shortName evidence="9">TP synthase</shortName>
        <shortName evidence="9">TPS</shortName>
        <ecNumber evidence="9">2.5.1.3</ecNumber>
    </recommendedName>
    <alternativeName>
        <fullName evidence="9">Thiamine-phosphate pyrophosphorylase</fullName>
        <shortName evidence="9">TMP pyrophosphorylase</shortName>
        <shortName evidence="9">TMP-PPase</shortName>
    </alternativeName>
</protein>
<evidence type="ECO:0000256" key="6">
    <source>
        <dbReference type="ARBA" id="ARBA00047334"/>
    </source>
</evidence>
<dbReference type="CDD" id="cd00564">
    <property type="entry name" value="TMP_TenI"/>
    <property type="match status" value="1"/>
</dbReference>
<evidence type="ECO:0000256" key="2">
    <source>
        <dbReference type="ARBA" id="ARBA00022679"/>
    </source>
</evidence>
<comment type="pathway">
    <text evidence="1 9 11">Cofactor biosynthesis; thiamine diphosphate biosynthesis; thiamine phosphate from 4-amino-2-methyl-5-diphosphomethylpyrimidine and 4-methyl-5-(2-phosphoethyl)-thiazole: step 1/1.</text>
</comment>
<dbReference type="RefSeq" id="WP_165278397.1">
    <property type="nucleotide sequence ID" value="NZ_JAUZQE010000006.1"/>
</dbReference>
<accession>A0ABU1D448</accession>
<evidence type="ECO:0000313" key="14">
    <source>
        <dbReference type="Proteomes" id="UP001232156"/>
    </source>
</evidence>
<evidence type="ECO:0000256" key="11">
    <source>
        <dbReference type="RuleBase" id="RU004253"/>
    </source>
</evidence>
<keyword evidence="5 9" id="KW-0784">Thiamine biosynthesis</keyword>
<dbReference type="EMBL" id="JAUZQE010000006">
    <property type="protein sequence ID" value="MDR4125157.1"/>
    <property type="molecule type" value="Genomic_DNA"/>
</dbReference>
<dbReference type="InterPro" id="IPR034291">
    <property type="entry name" value="TMP_synthase"/>
</dbReference>
<feature type="domain" description="Thiamine phosphate synthase/TenI" evidence="12">
    <location>
        <begin position="26"/>
        <end position="213"/>
    </location>
</feature>
<organism evidence="13 14">
    <name type="scientific">Yanghanlia caeni</name>
    <dbReference type="NCBI Taxonomy" id="3064283"/>
    <lineage>
        <taxon>Bacteria</taxon>
        <taxon>Pseudomonadati</taxon>
        <taxon>Pseudomonadota</taxon>
        <taxon>Betaproteobacteria</taxon>
        <taxon>Burkholderiales</taxon>
        <taxon>Alcaligenaceae</taxon>
        <taxon>Yanghanlia</taxon>
    </lineage>
</organism>
<feature type="binding site" evidence="9">
    <location>
        <position position="126"/>
    </location>
    <ligand>
        <name>4-amino-2-methyl-5-(diphosphooxymethyl)pyrimidine</name>
        <dbReference type="ChEBI" id="CHEBI:57841"/>
    </ligand>
</feature>
<dbReference type="PANTHER" id="PTHR20857">
    <property type="entry name" value="THIAMINE-PHOSPHATE PYROPHOSPHORYLASE"/>
    <property type="match status" value="1"/>
</dbReference>
<dbReference type="GO" id="GO:0004789">
    <property type="term" value="F:thiamine-phosphate diphosphorylase activity"/>
    <property type="evidence" value="ECO:0007669"/>
    <property type="project" value="UniProtKB-EC"/>
</dbReference>
<feature type="binding site" evidence="9">
    <location>
        <position position="107"/>
    </location>
    <ligand>
        <name>Mg(2+)</name>
        <dbReference type="ChEBI" id="CHEBI:18420"/>
    </ligand>
</feature>
<evidence type="ECO:0000256" key="10">
    <source>
        <dbReference type="RuleBase" id="RU003826"/>
    </source>
</evidence>
<dbReference type="EC" id="2.5.1.3" evidence="9"/>
<dbReference type="SUPFAM" id="SSF51391">
    <property type="entry name" value="Thiamin phosphate synthase"/>
    <property type="match status" value="1"/>
</dbReference>
<evidence type="ECO:0000256" key="4">
    <source>
        <dbReference type="ARBA" id="ARBA00022842"/>
    </source>
</evidence>
<dbReference type="Proteomes" id="UP001232156">
    <property type="component" value="Unassembled WGS sequence"/>
</dbReference>